<dbReference type="EMBL" id="CAJNOK010000998">
    <property type="protein sequence ID" value="CAF0787335.1"/>
    <property type="molecule type" value="Genomic_DNA"/>
</dbReference>
<dbReference type="InterPro" id="IPR044230">
    <property type="entry name" value="GTF3C4"/>
</dbReference>
<dbReference type="AlphaFoldDB" id="A0A813P3E1"/>
<evidence type="ECO:0000313" key="3">
    <source>
        <dbReference type="EMBL" id="CAF0744804.1"/>
    </source>
</evidence>
<evidence type="ECO:0000313" key="7">
    <source>
        <dbReference type="Proteomes" id="UP000663829"/>
    </source>
</evidence>
<dbReference type="Proteomes" id="UP000663829">
    <property type="component" value="Unassembled WGS sequence"/>
</dbReference>
<proteinExistence type="predicted"/>
<name>A0A813P3E1_9BILA</name>
<feature type="region of interest" description="Disordered" evidence="1">
    <location>
        <begin position="130"/>
        <end position="163"/>
    </location>
</feature>
<feature type="compositionally biased region" description="Polar residues" evidence="1">
    <location>
        <begin position="253"/>
        <end position="267"/>
    </location>
</feature>
<reference evidence="3" key="1">
    <citation type="submission" date="2021-02" db="EMBL/GenBank/DDBJ databases">
        <authorList>
            <person name="Nowell W R."/>
        </authorList>
    </citation>
    <scope>NUCLEOTIDE SEQUENCE</scope>
</reference>
<sequence length="768" mass="84718">MSFDCSLLEEQHFQTSDSLKDGAISCSDWSRFAIASSTGFTLLTFSGHSSRKVQLFTVSWFQLDQHLEQDDLRYYTYTPLALFCPDSLRPDGARLLAVASSTGQLVICDANQESPVVLFNVSKRWRSQLDERNGRTTSLTKPSTSSQTTTNGTTTTNSTQGLSRDEEALLVPSCLGWSSVLRRDSPSRFVLLFCGLESGHVAIWQLSEQQQTNNLTLTYAALLEPNATETNCNNNNNSQQQSSGGKQKMSNSHSPPTLNGNHYSNKTSSLSALQQQQSLPPTSHNSISAMAWLSLSDTAGILALGSSHGHVSLISISLTGNESAPLLAYTKQESPHLVSNGARIHHIALYQQHGEYKLFFAQMDSIVIATLNITSTGYNSSCSQFTIKTVNEYALNSSVLTHFLNDQQDLFLICRDGYIHRQTILQETQHQHHGQQATRFEQYCQLTPNGNDCQAAGITPTHCTVITMKRSEAILTLSVYSLKDVSSTITFFLSNPLPSFRLNDVLAALRVLLYSDKSNALTDLIMSVADCADQASVSLLKKVHSLCRLLLSYHNSGVGNGLRQAPYMLFLADVFAQMISIDLIKKLYDFVQKNAEGYLQQLTPIEKSILYWCEQLLQYSTQQLQANQQNSTGGTNTSINQQFGTLLAMANPNMTSSPTTAAANGTAVVPSTTSGQYSSLVNVQTCDVKYLQCPICNGQLLIRTFFDLSCTNGHEFQRCNKTFLPIYVQDRAKRCTLCNFYITDGTTDEFQLTTLTKILGGFTCTFCG</sequence>
<dbReference type="Proteomes" id="UP000681722">
    <property type="component" value="Unassembled WGS sequence"/>
</dbReference>
<protein>
    <recommendedName>
        <fullName evidence="2">Transcription factor IIIC putative zinc-finger domain-containing protein</fullName>
    </recommendedName>
</protein>
<evidence type="ECO:0000313" key="5">
    <source>
        <dbReference type="EMBL" id="CAF3523436.1"/>
    </source>
</evidence>
<evidence type="ECO:0000313" key="4">
    <source>
        <dbReference type="EMBL" id="CAF0787335.1"/>
    </source>
</evidence>
<accession>A0A813P3E1</accession>
<dbReference type="InterPro" id="IPR024764">
    <property type="entry name" value="TFIIIC_Znf"/>
</dbReference>
<organism evidence="3 7">
    <name type="scientific">Didymodactylos carnosus</name>
    <dbReference type="NCBI Taxonomy" id="1234261"/>
    <lineage>
        <taxon>Eukaryota</taxon>
        <taxon>Metazoa</taxon>
        <taxon>Spiralia</taxon>
        <taxon>Gnathifera</taxon>
        <taxon>Rotifera</taxon>
        <taxon>Eurotatoria</taxon>
        <taxon>Bdelloidea</taxon>
        <taxon>Philodinida</taxon>
        <taxon>Philodinidae</taxon>
        <taxon>Didymodactylos</taxon>
    </lineage>
</organism>
<dbReference type="Pfam" id="PF12660">
    <property type="entry name" value="zf-TFIIIC"/>
    <property type="match status" value="1"/>
</dbReference>
<dbReference type="GO" id="GO:0004402">
    <property type="term" value="F:histone acetyltransferase activity"/>
    <property type="evidence" value="ECO:0007669"/>
    <property type="project" value="InterPro"/>
</dbReference>
<keyword evidence="7" id="KW-1185">Reference proteome</keyword>
<dbReference type="Proteomes" id="UP000677228">
    <property type="component" value="Unassembled WGS sequence"/>
</dbReference>
<dbReference type="EMBL" id="CAJOBA010000998">
    <property type="protein sequence ID" value="CAF3569684.1"/>
    <property type="molecule type" value="Genomic_DNA"/>
</dbReference>
<feature type="region of interest" description="Disordered" evidence="1">
    <location>
        <begin position="228"/>
        <end position="282"/>
    </location>
</feature>
<feature type="domain" description="Transcription factor IIIC putative zinc-finger" evidence="2">
    <location>
        <begin position="691"/>
        <end position="767"/>
    </location>
</feature>
<dbReference type="SUPFAM" id="SSF50978">
    <property type="entry name" value="WD40 repeat-like"/>
    <property type="match status" value="1"/>
</dbReference>
<dbReference type="PANTHER" id="PTHR15496:SF2">
    <property type="entry name" value="GENERAL TRANSCRIPTION FACTOR 3C POLYPEPTIDE 4"/>
    <property type="match status" value="1"/>
</dbReference>
<dbReference type="EMBL" id="CAJNOQ010000037">
    <property type="protein sequence ID" value="CAF0744804.1"/>
    <property type="molecule type" value="Genomic_DNA"/>
</dbReference>
<evidence type="ECO:0000256" key="1">
    <source>
        <dbReference type="SAM" id="MobiDB-lite"/>
    </source>
</evidence>
<gene>
    <name evidence="3" type="ORF">GPM918_LOCUS476</name>
    <name evidence="4" type="ORF">OVA965_LOCUS3948</name>
    <name evidence="5" type="ORF">SRO942_LOCUS477</name>
    <name evidence="6" type="ORF">TMI583_LOCUS3946</name>
</gene>
<feature type="compositionally biased region" description="Low complexity" evidence="1">
    <location>
        <begin position="233"/>
        <end position="252"/>
    </location>
</feature>
<evidence type="ECO:0000259" key="2">
    <source>
        <dbReference type="Pfam" id="PF12660"/>
    </source>
</evidence>
<dbReference type="GO" id="GO:0000127">
    <property type="term" value="C:transcription factor TFIIIC complex"/>
    <property type="evidence" value="ECO:0007669"/>
    <property type="project" value="InterPro"/>
</dbReference>
<evidence type="ECO:0000313" key="6">
    <source>
        <dbReference type="EMBL" id="CAF3569684.1"/>
    </source>
</evidence>
<dbReference type="Gene3D" id="2.130.10.10">
    <property type="entry name" value="YVTN repeat-like/Quinoprotein amine dehydrogenase"/>
    <property type="match status" value="1"/>
</dbReference>
<dbReference type="Proteomes" id="UP000682733">
    <property type="component" value="Unassembled WGS sequence"/>
</dbReference>
<dbReference type="PANTHER" id="PTHR15496">
    <property type="entry name" value="GENERAL TRANSCRIPTION FACTOR 3C POLYPEPTIDE 4 FAMILY"/>
    <property type="match status" value="1"/>
</dbReference>
<dbReference type="InterPro" id="IPR015943">
    <property type="entry name" value="WD40/YVTN_repeat-like_dom_sf"/>
</dbReference>
<feature type="compositionally biased region" description="Low complexity" evidence="1">
    <location>
        <begin position="143"/>
        <end position="161"/>
    </location>
</feature>
<dbReference type="OrthoDB" id="6021743at2759"/>
<feature type="compositionally biased region" description="Low complexity" evidence="1">
    <location>
        <begin position="268"/>
        <end position="279"/>
    </location>
</feature>
<dbReference type="GO" id="GO:0006384">
    <property type="term" value="P:transcription initiation at RNA polymerase III promoter"/>
    <property type="evidence" value="ECO:0007669"/>
    <property type="project" value="InterPro"/>
</dbReference>
<dbReference type="InterPro" id="IPR036322">
    <property type="entry name" value="WD40_repeat_dom_sf"/>
</dbReference>
<comment type="caution">
    <text evidence="3">The sequence shown here is derived from an EMBL/GenBank/DDBJ whole genome shotgun (WGS) entry which is preliminary data.</text>
</comment>
<dbReference type="EMBL" id="CAJOBC010000037">
    <property type="protein sequence ID" value="CAF3523436.1"/>
    <property type="molecule type" value="Genomic_DNA"/>
</dbReference>